<dbReference type="EMBL" id="JAWDGP010000726">
    <property type="protein sequence ID" value="KAK3797987.1"/>
    <property type="molecule type" value="Genomic_DNA"/>
</dbReference>
<gene>
    <name evidence="1" type="ORF">RRG08_008459</name>
</gene>
<name>A0AAE1E8L2_9GAST</name>
<comment type="caution">
    <text evidence="1">The sequence shown here is derived from an EMBL/GenBank/DDBJ whole genome shotgun (WGS) entry which is preliminary data.</text>
</comment>
<dbReference type="Proteomes" id="UP001283361">
    <property type="component" value="Unassembled WGS sequence"/>
</dbReference>
<reference evidence="1" key="1">
    <citation type="journal article" date="2023" name="G3 (Bethesda)">
        <title>A reference genome for the long-term kleptoplast-retaining sea slug Elysia crispata morphotype clarki.</title>
        <authorList>
            <person name="Eastman K.E."/>
            <person name="Pendleton A.L."/>
            <person name="Shaikh M.A."/>
            <person name="Suttiyut T."/>
            <person name="Ogas R."/>
            <person name="Tomko P."/>
            <person name="Gavelis G."/>
            <person name="Widhalm J.R."/>
            <person name="Wisecaver J.H."/>
        </authorList>
    </citation>
    <scope>NUCLEOTIDE SEQUENCE</scope>
    <source>
        <strain evidence="1">ECLA1</strain>
    </source>
</reference>
<keyword evidence="2" id="KW-1185">Reference proteome</keyword>
<accession>A0AAE1E8L2</accession>
<sequence>MGLLDSSRLVESRNTLGKDYGMSEMGIGLHIRKTDIHRPMEHLLENQAFHVPAIQPISYNLSGQGI</sequence>
<evidence type="ECO:0000313" key="2">
    <source>
        <dbReference type="Proteomes" id="UP001283361"/>
    </source>
</evidence>
<evidence type="ECO:0000313" key="1">
    <source>
        <dbReference type="EMBL" id="KAK3797987.1"/>
    </source>
</evidence>
<protein>
    <submittedName>
        <fullName evidence="1">Uncharacterized protein</fullName>
    </submittedName>
</protein>
<organism evidence="1 2">
    <name type="scientific">Elysia crispata</name>
    <name type="common">lettuce slug</name>
    <dbReference type="NCBI Taxonomy" id="231223"/>
    <lineage>
        <taxon>Eukaryota</taxon>
        <taxon>Metazoa</taxon>
        <taxon>Spiralia</taxon>
        <taxon>Lophotrochozoa</taxon>
        <taxon>Mollusca</taxon>
        <taxon>Gastropoda</taxon>
        <taxon>Heterobranchia</taxon>
        <taxon>Euthyneura</taxon>
        <taxon>Panpulmonata</taxon>
        <taxon>Sacoglossa</taxon>
        <taxon>Placobranchoidea</taxon>
        <taxon>Plakobranchidae</taxon>
        <taxon>Elysia</taxon>
    </lineage>
</organism>
<proteinExistence type="predicted"/>
<dbReference type="AlphaFoldDB" id="A0AAE1E8L2"/>